<comment type="caution">
    <text evidence="1">The sequence shown here is derived from an EMBL/GenBank/DDBJ whole genome shotgun (WGS) entry which is preliminary data.</text>
</comment>
<dbReference type="Proteomes" id="UP000619293">
    <property type="component" value="Unassembled WGS sequence"/>
</dbReference>
<evidence type="ECO:0000313" key="2">
    <source>
        <dbReference type="Proteomes" id="UP000619293"/>
    </source>
</evidence>
<gene>
    <name evidence="1" type="ORF">Cch02nite_32420</name>
</gene>
<keyword evidence="2" id="KW-1185">Reference proteome</keyword>
<accession>A0A8J3JZC0</accession>
<reference evidence="1 2" key="1">
    <citation type="submission" date="2021-01" db="EMBL/GenBank/DDBJ databases">
        <title>Whole genome shotgun sequence of Catellatospora chokoriensis NBRC 107358.</title>
        <authorList>
            <person name="Komaki H."/>
            <person name="Tamura T."/>
        </authorList>
    </citation>
    <scope>NUCLEOTIDE SEQUENCE [LARGE SCALE GENOMIC DNA]</scope>
    <source>
        <strain evidence="1 2">NBRC 107358</strain>
    </source>
</reference>
<dbReference type="AlphaFoldDB" id="A0A8J3JZC0"/>
<sequence>MINNIGVWTRPTSDIACALADVRAAVANCRQRLTVDLCDDAAGLLDAAADITDLAAVLLEVAATRADIAEPGTGEALERAAELAADSARHMTTGINLLAGATAIARSIRRRLPPTPRAHDTGRQHTRRSLLASLAFIRHAMPGMRHTDRPRADLSG</sequence>
<evidence type="ECO:0000313" key="1">
    <source>
        <dbReference type="EMBL" id="GIF89798.1"/>
    </source>
</evidence>
<dbReference type="RefSeq" id="WP_191838944.1">
    <property type="nucleotide sequence ID" value="NZ_BAAALB010000008.1"/>
</dbReference>
<protein>
    <submittedName>
        <fullName evidence="1">Uncharacterized protein</fullName>
    </submittedName>
</protein>
<name>A0A8J3JZC0_9ACTN</name>
<proteinExistence type="predicted"/>
<dbReference type="EMBL" id="BONG01000018">
    <property type="protein sequence ID" value="GIF89798.1"/>
    <property type="molecule type" value="Genomic_DNA"/>
</dbReference>
<organism evidence="1 2">
    <name type="scientific">Catellatospora chokoriensis</name>
    <dbReference type="NCBI Taxonomy" id="310353"/>
    <lineage>
        <taxon>Bacteria</taxon>
        <taxon>Bacillati</taxon>
        <taxon>Actinomycetota</taxon>
        <taxon>Actinomycetes</taxon>
        <taxon>Micromonosporales</taxon>
        <taxon>Micromonosporaceae</taxon>
        <taxon>Catellatospora</taxon>
    </lineage>
</organism>